<proteinExistence type="predicted"/>
<feature type="region of interest" description="Disordered" evidence="1">
    <location>
        <begin position="122"/>
        <end position="170"/>
    </location>
</feature>
<reference evidence="2" key="1">
    <citation type="journal article" date="2022" name="bioRxiv">
        <title>Sequencing and chromosome-scale assembly of the giantPleurodeles waltlgenome.</title>
        <authorList>
            <person name="Brown T."/>
            <person name="Elewa A."/>
            <person name="Iarovenko S."/>
            <person name="Subramanian E."/>
            <person name="Araus A.J."/>
            <person name="Petzold A."/>
            <person name="Susuki M."/>
            <person name="Suzuki K.-i.T."/>
            <person name="Hayashi T."/>
            <person name="Toyoda A."/>
            <person name="Oliveira C."/>
            <person name="Osipova E."/>
            <person name="Leigh N.D."/>
            <person name="Simon A."/>
            <person name="Yun M.H."/>
        </authorList>
    </citation>
    <scope>NUCLEOTIDE SEQUENCE</scope>
    <source>
        <strain evidence="2">20211129_DDA</strain>
        <tissue evidence="2">Liver</tissue>
    </source>
</reference>
<dbReference type="AlphaFoldDB" id="A0AAV7N6C0"/>
<keyword evidence="3" id="KW-1185">Reference proteome</keyword>
<sequence>MDTVPGSSLASSNRIPEKWAHADSRYWSIVGGREERERDSLAEEANYPWSPRAHPYYKPCAGTRKGARLHRVQLGFLFDLSPLLSSSAEMGTGLLAPTLMLALAVFVTMAGSLRGDLGEDVPAAPTPLAARERPQAAVRDPRGKVRTQGKAVDRVKKSQPSKKAKAPKPE</sequence>
<dbReference type="Proteomes" id="UP001066276">
    <property type="component" value="Chromosome 9"/>
</dbReference>
<protein>
    <submittedName>
        <fullName evidence="2">Uncharacterized protein</fullName>
    </submittedName>
</protein>
<evidence type="ECO:0000313" key="2">
    <source>
        <dbReference type="EMBL" id="KAJ1108215.1"/>
    </source>
</evidence>
<evidence type="ECO:0000256" key="1">
    <source>
        <dbReference type="SAM" id="MobiDB-lite"/>
    </source>
</evidence>
<dbReference type="EMBL" id="JANPWB010000013">
    <property type="protein sequence ID" value="KAJ1108215.1"/>
    <property type="molecule type" value="Genomic_DNA"/>
</dbReference>
<evidence type="ECO:0000313" key="3">
    <source>
        <dbReference type="Proteomes" id="UP001066276"/>
    </source>
</evidence>
<name>A0AAV7N6C0_PLEWA</name>
<feature type="compositionally biased region" description="Basic residues" evidence="1">
    <location>
        <begin position="157"/>
        <end position="170"/>
    </location>
</feature>
<gene>
    <name evidence="2" type="ORF">NDU88_005597</name>
</gene>
<comment type="caution">
    <text evidence="2">The sequence shown here is derived from an EMBL/GenBank/DDBJ whole genome shotgun (WGS) entry which is preliminary data.</text>
</comment>
<feature type="compositionally biased region" description="Basic and acidic residues" evidence="1">
    <location>
        <begin position="130"/>
        <end position="143"/>
    </location>
</feature>
<accession>A0AAV7N6C0</accession>
<organism evidence="2 3">
    <name type="scientific">Pleurodeles waltl</name>
    <name type="common">Iberian ribbed newt</name>
    <dbReference type="NCBI Taxonomy" id="8319"/>
    <lineage>
        <taxon>Eukaryota</taxon>
        <taxon>Metazoa</taxon>
        <taxon>Chordata</taxon>
        <taxon>Craniata</taxon>
        <taxon>Vertebrata</taxon>
        <taxon>Euteleostomi</taxon>
        <taxon>Amphibia</taxon>
        <taxon>Batrachia</taxon>
        <taxon>Caudata</taxon>
        <taxon>Salamandroidea</taxon>
        <taxon>Salamandridae</taxon>
        <taxon>Pleurodelinae</taxon>
        <taxon>Pleurodeles</taxon>
    </lineage>
</organism>